<evidence type="ECO:0000313" key="3">
    <source>
        <dbReference type="Proteomes" id="UP001157418"/>
    </source>
</evidence>
<dbReference type="EMBL" id="CAKMRJ010005745">
    <property type="protein sequence ID" value="CAH1453591.1"/>
    <property type="molecule type" value="Genomic_DNA"/>
</dbReference>
<keyword evidence="3" id="KW-1185">Reference proteome</keyword>
<protein>
    <submittedName>
        <fullName evidence="2">Uncharacterized protein</fullName>
    </submittedName>
</protein>
<reference evidence="2 3" key="1">
    <citation type="submission" date="2022-01" db="EMBL/GenBank/DDBJ databases">
        <authorList>
            <person name="Xiong W."/>
            <person name="Schranz E."/>
        </authorList>
    </citation>
    <scope>NUCLEOTIDE SEQUENCE [LARGE SCALE GENOMIC DNA]</scope>
</reference>
<feature type="region of interest" description="Disordered" evidence="1">
    <location>
        <begin position="49"/>
        <end position="123"/>
    </location>
</feature>
<sequence>MCSYITDVTGMLSDIIETRDSIITITMRKYLAEKFRPVFAMLHHLEGVSNQSFNPKQGGESVAGGLKKEGPTAHVKPIVKNEPKGEEKLFCDDQIIDNEDEEEPTEEKVKRRKVREAELDEHQ</sequence>
<dbReference type="Proteomes" id="UP001157418">
    <property type="component" value="Unassembled WGS sequence"/>
</dbReference>
<feature type="compositionally biased region" description="Basic and acidic residues" evidence="1">
    <location>
        <begin position="79"/>
        <end position="91"/>
    </location>
</feature>
<organism evidence="2 3">
    <name type="scientific">Lactuca virosa</name>
    <dbReference type="NCBI Taxonomy" id="75947"/>
    <lineage>
        <taxon>Eukaryota</taxon>
        <taxon>Viridiplantae</taxon>
        <taxon>Streptophyta</taxon>
        <taxon>Embryophyta</taxon>
        <taxon>Tracheophyta</taxon>
        <taxon>Spermatophyta</taxon>
        <taxon>Magnoliopsida</taxon>
        <taxon>eudicotyledons</taxon>
        <taxon>Gunneridae</taxon>
        <taxon>Pentapetalae</taxon>
        <taxon>asterids</taxon>
        <taxon>campanulids</taxon>
        <taxon>Asterales</taxon>
        <taxon>Asteraceae</taxon>
        <taxon>Cichorioideae</taxon>
        <taxon>Cichorieae</taxon>
        <taxon>Lactucinae</taxon>
        <taxon>Lactuca</taxon>
    </lineage>
</organism>
<accession>A0AAU9PVB0</accession>
<proteinExistence type="predicted"/>
<feature type="compositionally biased region" description="Acidic residues" evidence="1">
    <location>
        <begin position="94"/>
        <end position="105"/>
    </location>
</feature>
<evidence type="ECO:0000313" key="2">
    <source>
        <dbReference type="EMBL" id="CAH1453591.1"/>
    </source>
</evidence>
<dbReference type="AlphaFoldDB" id="A0AAU9PVB0"/>
<comment type="caution">
    <text evidence="2">The sequence shown here is derived from an EMBL/GenBank/DDBJ whole genome shotgun (WGS) entry which is preliminary data.</text>
</comment>
<evidence type="ECO:0000256" key="1">
    <source>
        <dbReference type="SAM" id="MobiDB-lite"/>
    </source>
</evidence>
<name>A0AAU9PVB0_9ASTR</name>
<gene>
    <name evidence="2" type="ORF">LVIROSA_LOCUS38825</name>
</gene>